<feature type="domain" description="ApeI dehydratase-like" evidence="1">
    <location>
        <begin position="14"/>
        <end position="108"/>
    </location>
</feature>
<evidence type="ECO:0000313" key="2">
    <source>
        <dbReference type="EMBL" id="VAX00635.1"/>
    </source>
</evidence>
<dbReference type="InterPro" id="IPR029069">
    <property type="entry name" value="HotDog_dom_sf"/>
</dbReference>
<evidence type="ECO:0000259" key="1">
    <source>
        <dbReference type="Pfam" id="PF22818"/>
    </source>
</evidence>
<dbReference type="SUPFAM" id="SSF54637">
    <property type="entry name" value="Thioesterase/thiol ester dehydrase-isomerase"/>
    <property type="match status" value="1"/>
</dbReference>
<name>A0A3B1B303_9ZZZZ</name>
<dbReference type="EMBL" id="UOFR01000078">
    <property type="protein sequence ID" value="VAX00635.1"/>
    <property type="molecule type" value="Genomic_DNA"/>
</dbReference>
<dbReference type="PIRSF" id="PIRSF030962">
    <property type="entry name" value="Dehydrase_ECs4332_prd"/>
    <property type="match status" value="1"/>
</dbReference>
<gene>
    <name evidence="2" type="ORF">MNBD_GAMMA21-220</name>
</gene>
<dbReference type="Gene3D" id="3.10.129.10">
    <property type="entry name" value="Hotdog Thioesterase"/>
    <property type="match status" value="1"/>
</dbReference>
<dbReference type="Pfam" id="PF22818">
    <property type="entry name" value="ApeI-like"/>
    <property type="match status" value="1"/>
</dbReference>
<organism evidence="2">
    <name type="scientific">hydrothermal vent metagenome</name>
    <dbReference type="NCBI Taxonomy" id="652676"/>
    <lineage>
        <taxon>unclassified sequences</taxon>
        <taxon>metagenomes</taxon>
        <taxon>ecological metagenomes</taxon>
    </lineage>
</organism>
<protein>
    <recommendedName>
        <fullName evidence="1">ApeI dehydratase-like domain-containing protein</fullName>
    </recommendedName>
</protein>
<dbReference type="InterPro" id="IPR054545">
    <property type="entry name" value="ApeI-like"/>
</dbReference>
<reference evidence="2" key="1">
    <citation type="submission" date="2018-06" db="EMBL/GenBank/DDBJ databases">
        <authorList>
            <person name="Zhirakovskaya E."/>
        </authorList>
    </citation>
    <scope>NUCLEOTIDE SEQUENCE</scope>
</reference>
<proteinExistence type="predicted"/>
<dbReference type="AlphaFoldDB" id="A0A3B1B303"/>
<dbReference type="InterPro" id="IPR016962">
    <property type="entry name" value="Dehydrase_ECs4332_prd"/>
</dbReference>
<accession>A0A3B1B303</accession>
<sequence>MIENPHILSSSDIDNGVLLQLKIQAELSYFQGHFPAHPVVPGVVQLRWIESLARKFNLVDGEFQRVDKLKFMRIMSEDYEVELELSKPKPDTVQFKYSSEHGIHASGKMIFK</sequence>